<dbReference type="Proteomes" id="UP000886217">
    <property type="component" value="Unassembled WGS sequence"/>
</dbReference>
<dbReference type="AlphaFoldDB" id="A0A7C5P9M2"/>
<reference evidence="1" key="1">
    <citation type="journal article" date="2020" name="mSystems">
        <title>Genome- and Community-Level Interaction Insights into Carbon Utilization and Element Cycling Functions of Hydrothermarchaeota in Hydrothermal Sediment.</title>
        <authorList>
            <person name="Zhou Z."/>
            <person name="Liu Y."/>
            <person name="Xu W."/>
            <person name="Pan J."/>
            <person name="Luo Z.H."/>
            <person name="Li M."/>
        </authorList>
    </citation>
    <scope>NUCLEOTIDE SEQUENCE [LARGE SCALE GENOMIC DNA]</scope>
    <source>
        <strain evidence="1">HyVt-93</strain>
    </source>
</reference>
<gene>
    <name evidence="1" type="ORF">ENL40_06155</name>
</gene>
<dbReference type="EMBL" id="DRTU01000249">
    <property type="protein sequence ID" value="HHI01030.1"/>
    <property type="molecule type" value="Genomic_DNA"/>
</dbReference>
<proteinExistence type="predicted"/>
<evidence type="ECO:0000313" key="1">
    <source>
        <dbReference type="EMBL" id="HHI01030.1"/>
    </source>
</evidence>
<protein>
    <submittedName>
        <fullName evidence="1">Uncharacterized protein</fullName>
    </submittedName>
</protein>
<comment type="caution">
    <text evidence="1">The sequence shown here is derived from an EMBL/GenBank/DDBJ whole genome shotgun (WGS) entry which is preliminary data.</text>
</comment>
<sequence length="141" mass="16360">MSDEMNKKRNLIKEAYRFGYFVGYKGHTEWISWISKKKARIYSLAEELGILEEVKMAYEEGLKDGKAKRMKDISLGLLTSSSEDMPERRERNEVLENDLEEEFSEFLITPKIVEPPKILAVMKSIETPKMLSLPKILNKGD</sequence>
<accession>A0A7C5P9M2</accession>
<name>A0A7C5P9M2_THELI</name>
<organism evidence="1">
    <name type="scientific">Thermococcus litoralis</name>
    <dbReference type="NCBI Taxonomy" id="2265"/>
    <lineage>
        <taxon>Archaea</taxon>
        <taxon>Methanobacteriati</taxon>
        <taxon>Methanobacteriota</taxon>
        <taxon>Thermococci</taxon>
        <taxon>Thermococcales</taxon>
        <taxon>Thermococcaceae</taxon>
        <taxon>Thermococcus</taxon>
    </lineage>
</organism>